<dbReference type="InterPro" id="IPR036162">
    <property type="entry name" value="Resolvase-like_N_sf"/>
</dbReference>
<organism evidence="3 4">
    <name type="scientific">Streptomyces fodineus</name>
    <dbReference type="NCBI Taxonomy" id="1904616"/>
    <lineage>
        <taxon>Bacteria</taxon>
        <taxon>Bacillati</taxon>
        <taxon>Actinomycetota</taxon>
        <taxon>Actinomycetes</taxon>
        <taxon>Kitasatosporales</taxon>
        <taxon>Streptomycetaceae</taxon>
        <taxon>Streptomyces</taxon>
    </lineage>
</organism>
<dbReference type="Proteomes" id="UP000094960">
    <property type="component" value="Chromosome"/>
</dbReference>
<dbReference type="Pfam" id="PF00239">
    <property type="entry name" value="Resolvase"/>
    <property type="match status" value="1"/>
</dbReference>
<dbReference type="GO" id="GO:0003677">
    <property type="term" value="F:DNA binding"/>
    <property type="evidence" value="ECO:0007669"/>
    <property type="project" value="InterPro"/>
</dbReference>
<proteinExistence type="predicted"/>
<evidence type="ECO:0000256" key="1">
    <source>
        <dbReference type="SAM" id="MobiDB-lite"/>
    </source>
</evidence>
<dbReference type="InterPro" id="IPR006119">
    <property type="entry name" value="Resolv_N"/>
</dbReference>
<dbReference type="AlphaFoldDB" id="A0A1D7YL29"/>
<evidence type="ECO:0000259" key="2">
    <source>
        <dbReference type="Pfam" id="PF00239"/>
    </source>
</evidence>
<sequence>MPKGKGKTARSITDQHRDNIAAEADHGPWTWSEPYKDTGSAGKYATKTRDDFEKLLADLTSGAFGDPGDVLVLWEVSRLARETGRGVALIDAAEAGGYLIHVTSLDRTFNPRNYGDRHSLISGINDAEKEARPAGTPE</sequence>
<dbReference type="KEGG" id="spun:BFF78_39245"/>
<keyword evidence="4" id="KW-1185">Reference proteome</keyword>
<evidence type="ECO:0000313" key="3">
    <source>
        <dbReference type="EMBL" id="AOR36295.1"/>
    </source>
</evidence>
<dbReference type="SUPFAM" id="SSF53041">
    <property type="entry name" value="Resolvase-like"/>
    <property type="match status" value="1"/>
</dbReference>
<feature type="region of interest" description="Disordered" evidence="1">
    <location>
        <begin position="118"/>
        <end position="138"/>
    </location>
</feature>
<feature type="domain" description="Resolvase/invertase-type recombinase catalytic" evidence="2">
    <location>
        <begin position="12"/>
        <end position="106"/>
    </location>
</feature>
<gene>
    <name evidence="3" type="ORF">BFF78_39245</name>
</gene>
<protein>
    <recommendedName>
        <fullName evidence="2">Resolvase/invertase-type recombinase catalytic domain-containing protein</fullName>
    </recommendedName>
</protein>
<evidence type="ECO:0000313" key="4">
    <source>
        <dbReference type="Proteomes" id="UP000094960"/>
    </source>
</evidence>
<dbReference type="CDD" id="cd00338">
    <property type="entry name" value="Ser_Recombinase"/>
    <property type="match status" value="1"/>
</dbReference>
<dbReference type="EMBL" id="CP017248">
    <property type="protein sequence ID" value="AOR36295.1"/>
    <property type="molecule type" value="Genomic_DNA"/>
</dbReference>
<feature type="region of interest" description="Disordered" evidence="1">
    <location>
        <begin position="1"/>
        <end position="43"/>
    </location>
</feature>
<feature type="compositionally biased region" description="Basic and acidic residues" evidence="1">
    <location>
        <begin position="13"/>
        <end position="26"/>
    </location>
</feature>
<accession>A0A1D7YL29</accession>
<name>A0A1D7YL29_9ACTN</name>
<reference evidence="4" key="1">
    <citation type="submission" date="2016-09" db="EMBL/GenBank/DDBJ databases">
        <title>Streptomyces puniciscabiei strain:TW1S1 Genome sequencing and assembly.</title>
        <authorList>
            <person name="Kim M.-K."/>
            <person name="Kim S.B."/>
        </authorList>
    </citation>
    <scope>NUCLEOTIDE SEQUENCE [LARGE SCALE GENOMIC DNA]</scope>
    <source>
        <strain evidence="4">TW1S1</strain>
    </source>
</reference>
<dbReference type="Gene3D" id="3.40.50.1390">
    <property type="entry name" value="Resolvase, N-terminal catalytic domain"/>
    <property type="match status" value="1"/>
</dbReference>
<dbReference type="GO" id="GO:0000150">
    <property type="term" value="F:DNA strand exchange activity"/>
    <property type="evidence" value="ECO:0007669"/>
    <property type="project" value="InterPro"/>
</dbReference>